<keyword evidence="1" id="KW-1185">Reference proteome</keyword>
<evidence type="ECO:0000313" key="2">
    <source>
        <dbReference type="WBParaSite" id="ALUE_0001241201-mRNA-1"/>
    </source>
</evidence>
<reference evidence="2" key="1">
    <citation type="submission" date="2017-02" db="UniProtKB">
        <authorList>
            <consortium name="WormBaseParasite"/>
        </authorList>
    </citation>
    <scope>IDENTIFICATION</scope>
</reference>
<name>A0A0M3I5Z0_ASCLU</name>
<protein>
    <submittedName>
        <fullName evidence="2">Uncharacterized protein</fullName>
    </submittedName>
</protein>
<dbReference type="Proteomes" id="UP000036681">
    <property type="component" value="Unplaced"/>
</dbReference>
<proteinExistence type="predicted"/>
<dbReference type="AlphaFoldDB" id="A0A0M3I5Z0"/>
<evidence type="ECO:0000313" key="1">
    <source>
        <dbReference type="Proteomes" id="UP000036681"/>
    </source>
</evidence>
<accession>A0A0M3I5Z0</accession>
<sequence>MEPPEPQISRTLRGFFTARCRQLEKLARISDREVVGSAPFCGDNCANYVKVNDLFAVQNPTSSLKDHLRQSISRAEFLISKVIVFALGAYFKHNWLFPLAETLVLKIF</sequence>
<organism evidence="1 2">
    <name type="scientific">Ascaris lumbricoides</name>
    <name type="common">Giant roundworm</name>
    <dbReference type="NCBI Taxonomy" id="6252"/>
    <lineage>
        <taxon>Eukaryota</taxon>
        <taxon>Metazoa</taxon>
        <taxon>Ecdysozoa</taxon>
        <taxon>Nematoda</taxon>
        <taxon>Chromadorea</taxon>
        <taxon>Rhabditida</taxon>
        <taxon>Spirurina</taxon>
        <taxon>Ascaridomorpha</taxon>
        <taxon>Ascaridoidea</taxon>
        <taxon>Ascarididae</taxon>
        <taxon>Ascaris</taxon>
    </lineage>
</organism>
<dbReference type="WBParaSite" id="ALUE_0001241201-mRNA-1">
    <property type="protein sequence ID" value="ALUE_0001241201-mRNA-1"/>
    <property type="gene ID" value="ALUE_0001241201"/>
</dbReference>